<evidence type="ECO:0000256" key="2">
    <source>
        <dbReference type="ARBA" id="ARBA00022679"/>
    </source>
</evidence>
<keyword evidence="3 5" id="KW-0418">Kinase</keyword>
<evidence type="ECO:0000313" key="7">
    <source>
        <dbReference type="EMBL" id="MBO1318730.1"/>
    </source>
</evidence>
<evidence type="ECO:0000313" key="8">
    <source>
        <dbReference type="Proteomes" id="UP000664417"/>
    </source>
</evidence>
<accession>A0A8J7QHT4</accession>
<evidence type="ECO:0000256" key="5">
    <source>
        <dbReference type="PIRNR" id="PIRNR000723"/>
    </source>
</evidence>
<dbReference type="InterPro" id="IPR036393">
    <property type="entry name" value="AceGlu_kinase-like_sf"/>
</dbReference>
<dbReference type="GO" id="GO:0008804">
    <property type="term" value="F:carbamate kinase activity"/>
    <property type="evidence" value="ECO:0007669"/>
    <property type="project" value="UniProtKB-UniRule"/>
</dbReference>
<evidence type="ECO:0000256" key="3">
    <source>
        <dbReference type="ARBA" id="ARBA00022777"/>
    </source>
</evidence>
<dbReference type="Proteomes" id="UP000664417">
    <property type="component" value="Unassembled WGS sequence"/>
</dbReference>
<proteinExistence type="inferred from homology"/>
<dbReference type="NCBIfam" id="NF009007">
    <property type="entry name" value="PRK12352.1"/>
    <property type="match status" value="1"/>
</dbReference>
<dbReference type="FunFam" id="3.40.1160.10:FF:000007">
    <property type="entry name" value="Carbamate kinase"/>
    <property type="match status" value="1"/>
</dbReference>
<dbReference type="InterPro" id="IPR003964">
    <property type="entry name" value="Carb_kinase"/>
</dbReference>
<dbReference type="PRINTS" id="PR01469">
    <property type="entry name" value="CARBMTKINASE"/>
</dbReference>
<keyword evidence="2 5" id="KW-0808">Transferase</keyword>
<dbReference type="PANTHER" id="PTHR30409:SF1">
    <property type="entry name" value="CARBAMATE KINASE-RELATED"/>
    <property type="match status" value="1"/>
</dbReference>
<dbReference type="PANTHER" id="PTHR30409">
    <property type="entry name" value="CARBAMATE KINASE"/>
    <property type="match status" value="1"/>
</dbReference>
<gene>
    <name evidence="7" type="primary">arcC</name>
    <name evidence="7" type="ORF">J3U88_09680</name>
</gene>
<dbReference type="Pfam" id="PF00696">
    <property type="entry name" value="AA_kinase"/>
    <property type="match status" value="1"/>
</dbReference>
<reference evidence="7" key="1">
    <citation type="submission" date="2021-03" db="EMBL/GenBank/DDBJ databases">
        <authorList>
            <person name="Wang G."/>
        </authorList>
    </citation>
    <scope>NUCLEOTIDE SEQUENCE</scope>
    <source>
        <strain evidence="7">KCTC 12899</strain>
    </source>
</reference>
<sequence>MTGKRALVAFGGNALIKSGQAGHQKQQIENAKEAAEMVVRLVEQGYQPIVVHGNGPQVGNVLIQQEEAGNRVPPYTMDICGAQTQGSMGYMLQRTIENLLHMKGLDQPVAAVLTEVVVDRNDPGFRAPSKPVGPYYEAFRAEQLEAEKGWSVKEDAGRGWRRLVPSPKPREIVQLPVIQRLVEAGVIVIACGGGGVPVVRDQQGYLIGVEAVIDKDRTSAMLAQHLNVDALIVLTGVDKVFLDFGKPSQRAVDTLRVSEARTHLADGQFPPGSMGPKIEAAVDFVAAGGNQVLITTAEALLSQPIESVGTRIVPD</sequence>
<comment type="caution">
    <text evidence="7">The sequence shown here is derived from an EMBL/GenBank/DDBJ whole genome shotgun (WGS) entry which is preliminary data.</text>
</comment>
<protein>
    <recommendedName>
        <fullName evidence="4 5">Carbamate kinase</fullName>
    </recommendedName>
</protein>
<dbReference type="NCBIfam" id="TIGR00746">
    <property type="entry name" value="arcC"/>
    <property type="match status" value="1"/>
</dbReference>
<dbReference type="InterPro" id="IPR001048">
    <property type="entry name" value="Asp/Glu/Uridylate_kinase"/>
</dbReference>
<dbReference type="SUPFAM" id="SSF53633">
    <property type="entry name" value="Carbamate kinase-like"/>
    <property type="match status" value="1"/>
</dbReference>
<dbReference type="GO" id="GO:0005829">
    <property type="term" value="C:cytosol"/>
    <property type="evidence" value="ECO:0007669"/>
    <property type="project" value="TreeGrafter"/>
</dbReference>
<dbReference type="AlphaFoldDB" id="A0A8J7QHT4"/>
<dbReference type="EMBL" id="JAFREP010000007">
    <property type="protein sequence ID" value="MBO1318730.1"/>
    <property type="molecule type" value="Genomic_DNA"/>
</dbReference>
<dbReference type="Gene3D" id="3.40.1160.10">
    <property type="entry name" value="Acetylglutamate kinase-like"/>
    <property type="match status" value="1"/>
</dbReference>
<comment type="similarity">
    <text evidence="1 5">Belongs to the carbamate kinase family.</text>
</comment>
<feature type="domain" description="Aspartate/glutamate/uridylate kinase" evidence="6">
    <location>
        <begin position="4"/>
        <end position="295"/>
    </location>
</feature>
<dbReference type="RefSeq" id="WP_207858408.1">
    <property type="nucleotide sequence ID" value="NZ_JAFREP010000007.1"/>
</dbReference>
<evidence type="ECO:0000259" key="6">
    <source>
        <dbReference type="Pfam" id="PF00696"/>
    </source>
</evidence>
<dbReference type="PIRSF" id="PIRSF000723">
    <property type="entry name" value="Carbamate_kin"/>
    <property type="match status" value="1"/>
</dbReference>
<evidence type="ECO:0000256" key="4">
    <source>
        <dbReference type="NCBIfam" id="TIGR00746"/>
    </source>
</evidence>
<name>A0A8J7QHT4_9BACT</name>
<keyword evidence="8" id="KW-1185">Reference proteome</keyword>
<organism evidence="7 8">
    <name type="scientific">Acanthopleuribacter pedis</name>
    <dbReference type="NCBI Taxonomy" id="442870"/>
    <lineage>
        <taxon>Bacteria</taxon>
        <taxon>Pseudomonadati</taxon>
        <taxon>Acidobacteriota</taxon>
        <taxon>Holophagae</taxon>
        <taxon>Acanthopleuribacterales</taxon>
        <taxon>Acanthopleuribacteraceae</taxon>
        <taxon>Acanthopleuribacter</taxon>
    </lineage>
</organism>
<evidence type="ECO:0000256" key="1">
    <source>
        <dbReference type="ARBA" id="ARBA00011066"/>
    </source>
</evidence>
<dbReference type="GO" id="GO:0019546">
    <property type="term" value="P:L-arginine deiminase pathway"/>
    <property type="evidence" value="ECO:0007669"/>
    <property type="project" value="TreeGrafter"/>
</dbReference>
<dbReference type="CDD" id="cd04235">
    <property type="entry name" value="AAK_CK"/>
    <property type="match status" value="1"/>
</dbReference>